<dbReference type="InterPro" id="IPR015410">
    <property type="entry name" value="DUF1985"/>
</dbReference>
<reference evidence="2" key="1">
    <citation type="submission" date="2020-03" db="EMBL/GenBank/DDBJ databases">
        <title>A high-quality chromosome-level genome assembly of a woody plant with both climbing and erect habits, Rhamnella rubrinervis.</title>
        <authorList>
            <person name="Lu Z."/>
            <person name="Yang Y."/>
            <person name="Zhu X."/>
            <person name="Sun Y."/>
        </authorList>
    </citation>
    <scope>NUCLEOTIDE SEQUENCE</scope>
    <source>
        <strain evidence="2">BYM</strain>
        <tissue evidence="2">Leaf</tissue>
    </source>
</reference>
<name>A0A8K0HGL7_9ROSA</name>
<dbReference type="Proteomes" id="UP000796880">
    <property type="component" value="Unassembled WGS sequence"/>
</dbReference>
<evidence type="ECO:0000313" key="3">
    <source>
        <dbReference type="Proteomes" id="UP000796880"/>
    </source>
</evidence>
<feature type="domain" description="DUF1985" evidence="1">
    <location>
        <begin position="114"/>
        <end position="239"/>
    </location>
</feature>
<evidence type="ECO:0000313" key="2">
    <source>
        <dbReference type="EMBL" id="KAF3451364.1"/>
    </source>
</evidence>
<dbReference type="Pfam" id="PF09331">
    <property type="entry name" value="DUF1985"/>
    <property type="match status" value="1"/>
</dbReference>
<proteinExistence type="predicted"/>
<dbReference type="AlphaFoldDB" id="A0A8K0HGL7"/>
<keyword evidence="3" id="KW-1185">Reference proteome</keyword>
<dbReference type="EMBL" id="VOIH02000003">
    <property type="protein sequence ID" value="KAF3451364.1"/>
    <property type="molecule type" value="Genomic_DNA"/>
</dbReference>
<dbReference type="PANTHER" id="PTHR48449:SF1">
    <property type="entry name" value="DUF1985 DOMAIN-CONTAINING PROTEIN"/>
    <property type="match status" value="1"/>
</dbReference>
<gene>
    <name evidence="2" type="ORF">FNV43_RR07459</name>
</gene>
<evidence type="ECO:0000259" key="1">
    <source>
        <dbReference type="Pfam" id="PF09331"/>
    </source>
</evidence>
<organism evidence="2 3">
    <name type="scientific">Rhamnella rubrinervis</name>
    <dbReference type="NCBI Taxonomy" id="2594499"/>
    <lineage>
        <taxon>Eukaryota</taxon>
        <taxon>Viridiplantae</taxon>
        <taxon>Streptophyta</taxon>
        <taxon>Embryophyta</taxon>
        <taxon>Tracheophyta</taxon>
        <taxon>Spermatophyta</taxon>
        <taxon>Magnoliopsida</taxon>
        <taxon>eudicotyledons</taxon>
        <taxon>Gunneridae</taxon>
        <taxon>Pentapetalae</taxon>
        <taxon>rosids</taxon>
        <taxon>fabids</taxon>
        <taxon>Rosales</taxon>
        <taxon>Rhamnaceae</taxon>
        <taxon>rhamnoid group</taxon>
        <taxon>Rhamneae</taxon>
        <taxon>Rhamnella</taxon>
    </lineage>
</organism>
<dbReference type="PANTHER" id="PTHR48449">
    <property type="entry name" value="DUF1985 DOMAIN-CONTAINING PROTEIN"/>
    <property type="match status" value="1"/>
</dbReference>
<sequence length="239" mass="27935">MAPLKRLVRLPVLQVYAFYHNSLANPQVEPAHLQVLKNIKLISFPAISQVVNRLVPDDKKYHAHLTSNFNLDRAIDVIKNKLSKGMDNFLASWIGKFFEIKTVQFYAGFIHHLLLHQVECEDKNVMEFEFNVTDVRFDKKCFAMITRLNCGKFPHDSELEHLPYDLWTKFFGKRGPMTQGEFSKAFEDLDFDENEVADNVKCCMFYFLKTVLLGGDKKRLARNDNFNIIQNDDLYSRYP</sequence>
<dbReference type="OrthoDB" id="1930729at2759"/>
<accession>A0A8K0HGL7</accession>
<protein>
    <recommendedName>
        <fullName evidence="1">DUF1985 domain-containing protein</fullName>
    </recommendedName>
</protein>
<comment type="caution">
    <text evidence="2">The sequence shown here is derived from an EMBL/GenBank/DDBJ whole genome shotgun (WGS) entry which is preliminary data.</text>
</comment>